<dbReference type="EMBL" id="LN606600">
    <property type="protein sequence ID" value="CEF42102.1"/>
    <property type="molecule type" value="Genomic_DNA"/>
</dbReference>
<feature type="domain" description="Endonuclease/exonuclease/phosphatase" evidence="2">
    <location>
        <begin position="84"/>
        <end position="331"/>
    </location>
</feature>
<dbReference type="Pfam" id="PF03372">
    <property type="entry name" value="Exo_endo_phos"/>
    <property type="match status" value="1"/>
</dbReference>
<dbReference type="AlphaFoldDB" id="A0A0U5EYK2"/>
<keyword evidence="4" id="KW-1185">Reference proteome</keyword>
<feature type="transmembrane region" description="Helical" evidence="1">
    <location>
        <begin position="58"/>
        <end position="78"/>
    </location>
</feature>
<evidence type="ECO:0000313" key="3">
    <source>
        <dbReference type="EMBL" id="CEF42102.1"/>
    </source>
</evidence>
<evidence type="ECO:0000259" key="2">
    <source>
        <dbReference type="Pfam" id="PF03372"/>
    </source>
</evidence>
<dbReference type="Proteomes" id="UP000056109">
    <property type="component" value="Chromosome I"/>
</dbReference>
<dbReference type="InterPro" id="IPR036691">
    <property type="entry name" value="Endo/exonu/phosph_ase_sf"/>
</dbReference>
<evidence type="ECO:0000256" key="1">
    <source>
        <dbReference type="SAM" id="Phobius"/>
    </source>
</evidence>
<keyword evidence="1" id="KW-0472">Membrane</keyword>
<keyword evidence="1" id="KW-0812">Transmembrane</keyword>
<evidence type="ECO:0000313" key="4">
    <source>
        <dbReference type="Proteomes" id="UP000056109"/>
    </source>
</evidence>
<proteinExistence type="predicted"/>
<accession>A0A0U5EYK2</accession>
<name>A0A0U5EYK2_9PROT</name>
<dbReference type="KEGG" id="asz:ASN_2844"/>
<dbReference type="SUPFAM" id="SSF56219">
    <property type="entry name" value="DNase I-like"/>
    <property type="match status" value="1"/>
</dbReference>
<dbReference type="Gene3D" id="3.60.10.10">
    <property type="entry name" value="Endonuclease/exonuclease/phosphatase"/>
    <property type="match status" value="1"/>
</dbReference>
<keyword evidence="1" id="KW-1133">Transmembrane helix</keyword>
<protein>
    <recommendedName>
        <fullName evidence="2">Endonuclease/exonuclease/phosphatase domain-containing protein</fullName>
    </recommendedName>
</protein>
<dbReference type="InterPro" id="IPR005135">
    <property type="entry name" value="Endo/exonuclease/phosphatase"/>
</dbReference>
<sequence length="343" mass="37992">MTSARAKSAFWMNRHALPFPSRKQSADWKAKQPDNRLEAFQHTKAGLRPRLTCFYPTYGFLVFLVLAIVLAATPTAYARTLKIATWNMDWLVDENQPPAQPLPSDIPHRNAADFTALAGYARSLDADIIGVQEVDAIPSLSRVFPPGQYQLFLSGDHVTQHTGIAIRQGLTVTRNPDVTELDVSAGAPHPLRSGLDLTVHEGSTSLRVLVVHLKTGCWDNPPEERKHACPVLFQQFSALKNWIAARQNAKDAFLIMGDFNRRLTPHDPLFLSLLQSGPLRLTTAGHASPCEGGTYFIDHILLGGPAMHWEEKNSLRVLVYQGTDQAILSDHCPVSLRLTIPSK</sequence>
<organism evidence="3 4">
    <name type="scientific">Acetobacter senegalensis</name>
    <dbReference type="NCBI Taxonomy" id="446692"/>
    <lineage>
        <taxon>Bacteria</taxon>
        <taxon>Pseudomonadati</taxon>
        <taxon>Pseudomonadota</taxon>
        <taxon>Alphaproteobacteria</taxon>
        <taxon>Acetobacterales</taxon>
        <taxon>Acetobacteraceae</taxon>
        <taxon>Acetobacter</taxon>
    </lineage>
</organism>
<gene>
    <name evidence="3" type="ORF">ASN_2844</name>
</gene>
<dbReference type="GO" id="GO:0003824">
    <property type="term" value="F:catalytic activity"/>
    <property type="evidence" value="ECO:0007669"/>
    <property type="project" value="InterPro"/>
</dbReference>
<dbReference type="PATRIC" id="fig|446692.3.peg.2988"/>
<reference evidence="4" key="1">
    <citation type="submission" date="2014-09" db="EMBL/GenBank/DDBJ databases">
        <authorList>
            <person name="Illeghems K.G."/>
        </authorList>
    </citation>
    <scope>NUCLEOTIDE SEQUENCE [LARGE SCALE GENOMIC DNA]</scope>
    <source>
        <strain evidence="4">108B</strain>
    </source>
</reference>